<comment type="caution">
    <text evidence="1">The sequence shown here is derived from an EMBL/GenBank/DDBJ whole genome shotgun (WGS) entry which is preliminary data.</text>
</comment>
<gene>
    <name evidence="1" type="ORF">F443_20566</name>
</gene>
<organism evidence="1 2">
    <name type="scientific">Phytophthora nicotianae P1569</name>
    <dbReference type="NCBI Taxonomy" id="1317065"/>
    <lineage>
        <taxon>Eukaryota</taxon>
        <taxon>Sar</taxon>
        <taxon>Stramenopiles</taxon>
        <taxon>Oomycota</taxon>
        <taxon>Peronosporomycetes</taxon>
        <taxon>Peronosporales</taxon>
        <taxon>Peronosporaceae</taxon>
        <taxon>Phytophthora</taxon>
    </lineage>
</organism>
<dbReference type="AlphaFoldDB" id="V9E0Q4"/>
<dbReference type="EMBL" id="ANIZ01003596">
    <property type="protein sequence ID" value="ETI32669.1"/>
    <property type="molecule type" value="Genomic_DNA"/>
</dbReference>
<proteinExistence type="predicted"/>
<sequence>MARGGLWVNDPVLHARCGVVITLQSTDNSVAHDGVDVRVLAERLERTRPEWVARDAENGAKHPWHARCFRVTAGDTTLLVDEVRVERRTAINLLAEQHRVLHEDGAVHGVHAVHHRVTAVLLHRDLLDPRDHLTPLVGRPHVRAVHGSIVEGTCEVRAHAHLGVRAHLVVVDLVIFREELVDVNLGHLADNVVVGEGGHDGVGAFIPLVSGDERSSLLCGETQGRAQYCCKPRLEHGCLDPLGMDLVVEGRQKEK</sequence>
<evidence type="ECO:0000313" key="1">
    <source>
        <dbReference type="EMBL" id="ETI32669.1"/>
    </source>
</evidence>
<dbReference type="Proteomes" id="UP000018721">
    <property type="component" value="Unassembled WGS sequence"/>
</dbReference>
<name>V9E0Q4_PHYNI</name>
<dbReference type="HOGENOM" id="CLU_1091828_0_0_1"/>
<protein>
    <submittedName>
        <fullName evidence="1">Uncharacterized protein</fullName>
    </submittedName>
</protein>
<accession>V9E0Q4</accession>
<evidence type="ECO:0000313" key="2">
    <source>
        <dbReference type="Proteomes" id="UP000018721"/>
    </source>
</evidence>
<reference evidence="1 2" key="1">
    <citation type="submission" date="2013-11" db="EMBL/GenBank/DDBJ databases">
        <title>The Genome Sequence of Phytophthora parasitica P1569.</title>
        <authorList>
            <consortium name="The Broad Institute Genomics Platform"/>
            <person name="Russ C."/>
            <person name="Tyler B."/>
            <person name="Panabieres F."/>
            <person name="Shan W."/>
            <person name="Tripathy S."/>
            <person name="Grunwald N."/>
            <person name="Machado M."/>
            <person name="Johnson C.S."/>
            <person name="Arredondo F."/>
            <person name="Hong C."/>
            <person name="Coffey M."/>
            <person name="Young S.K."/>
            <person name="Zeng Q."/>
            <person name="Gargeya S."/>
            <person name="Fitzgerald M."/>
            <person name="Abouelleil A."/>
            <person name="Alvarado L."/>
            <person name="Chapman S.B."/>
            <person name="Gainer-Dewar J."/>
            <person name="Goldberg J."/>
            <person name="Griggs A."/>
            <person name="Gujja S."/>
            <person name="Hansen M."/>
            <person name="Howarth C."/>
            <person name="Imamovic A."/>
            <person name="Ireland A."/>
            <person name="Larimer J."/>
            <person name="McCowan C."/>
            <person name="Murphy C."/>
            <person name="Pearson M."/>
            <person name="Poon T.W."/>
            <person name="Priest M."/>
            <person name="Roberts A."/>
            <person name="Saif S."/>
            <person name="Shea T."/>
            <person name="Sykes S."/>
            <person name="Wortman J."/>
            <person name="Nusbaum C."/>
            <person name="Birren B."/>
        </authorList>
    </citation>
    <scope>NUCLEOTIDE SEQUENCE [LARGE SCALE GENOMIC DNA]</scope>
    <source>
        <strain evidence="1 2">P1569</strain>
    </source>
</reference>
<keyword evidence="2" id="KW-1185">Reference proteome</keyword>